<sequence length="195" mass="20629">MEETLAPQALRPAPGCHGNRRRAGARVPREGAGRGEEPGEARGRAVPAPPRAEPPRSPAAAHRVPARDPASSSPMAAPLFPRQPCAPAPTRSDPADDYGGLFDEPPPEEPPAARAPRAAAAAGRRAGRRAGGRAQGARAGQPPKAAVRPQPEEEEPPRDEGCYLDHFPHLSIFIYAAIVFSITSCIFTYIHLQLA</sequence>
<accession>A0A3Q7PUL3</accession>
<gene>
    <name evidence="4" type="primary">LOC112817032</name>
</gene>
<keyword evidence="2" id="KW-0812">Transmembrane</keyword>
<evidence type="ECO:0000256" key="2">
    <source>
        <dbReference type="SAM" id="Phobius"/>
    </source>
</evidence>
<dbReference type="AlphaFoldDB" id="A0A3Q7PUL3"/>
<keyword evidence="3" id="KW-1185">Reference proteome</keyword>
<organism evidence="3 4">
    <name type="scientific">Callorhinus ursinus</name>
    <name type="common">Northern fur seal</name>
    <dbReference type="NCBI Taxonomy" id="34884"/>
    <lineage>
        <taxon>Eukaryota</taxon>
        <taxon>Metazoa</taxon>
        <taxon>Chordata</taxon>
        <taxon>Craniata</taxon>
        <taxon>Vertebrata</taxon>
        <taxon>Euteleostomi</taxon>
        <taxon>Mammalia</taxon>
        <taxon>Eutheria</taxon>
        <taxon>Laurasiatheria</taxon>
        <taxon>Carnivora</taxon>
        <taxon>Caniformia</taxon>
        <taxon>Pinnipedia</taxon>
        <taxon>Otariidae</taxon>
        <taxon>Callorhinus</taxon>
    </lineage>
</organism>
<dbReference type="InParanoid" id="A0A3Q7PUL3"/>
<dbReference type="Proteomes" id="UP000286641">
    <property type="component" value="Unplaced"/>
</dbReference>
<protein>
    <submittedName>
        <fullName evidence="4">Atherin</fullName>
    </submittedName>
</protein>
<feature type="region of interest" description="Disordered" evidence="1">
    <location>
        <begin position="1"/>
        <end position="160"/>
    </location>
</feature>
<evidence type="ECO:0000313" key="4">
    <source>
        <dbReference type="RefSeq" id="XP_025719681.1"/>
    </source>
</evidence>
<name>A0A3Q7PUL3_CALUR</name>
<keyword evidence="2" id="KW-1133">Transmembrane helix</keyword>
<evidence type="ECO:0000256" key="1">
    <source>
        <dbReference type="SAM" id="MobiDB-lite"/>
    </source>
</evidence>
<reference evidence="4" key="2">
    <citation type="submission" date="2025-08" db="UniProtKB">
        <authorList>
            <consortium name="RefSeq"/>
        </authorList>
    </citation>
    <scope>IDENTIFICATION</scope>
    <source>
        <tissue evidence="4">Blood</tissue>
    </source>
</reference>
<feature type="compositionally biased region" description="Pro residues" evidence="1">
    <location>
        <begin position="47"/>
        <end position="57"/>
    </location>
</feature>
<dbReference type="RefSeq" id="XP_025719681.1">
    <property type="nucleotide sequence ID" value="XM_025863896.1"/>
</dbReference>
<reference key="1">
    <citation type="submission" date="2019-01" db="UniProtKB">
        <authorList>
            <consortium name="RefSeq"/>
        </authorList>
    </citation>
    <scope>IDENTIFICATION</scope>
</reference>
<feature type="compositionally biased region" description="Low complexity" evidence="1">
    <location>
        <begin position="112"/>
        <end position="124"/>
    </location>
</feature>
<proteinExistence type="predicted"/>
<keyword evidence="2" id="KW-0472">Membrane</keyword>
<feature type="compositionally biased region" description="Basic and acidic residues" evidence="1">
    <location>
        <begin position="27"/>
        <end position="43"/>
    </location>
</feature>
<feature type="transmembrane region" description="Helical" evidence="2">
    <location>
        <begin position="172"/>
        <end position="192"/>
    </location>
</feature>
<evidence type="ECO:0000313" key="3">
    <source>
        <dbReference type="Proteomes" id="UP000286641"/>
    </source>
</evidence>